<reference evidence="1 2" key="1">
    <citation type="submission" date="2020-04" db="EMBL/GenBank/DDBJ databases">
        <authorList>
            <person name="De Canck E."/>
        </authorList>
    </citation>
    <scope>NUCLEOTIDE SEQUENCE [LARGE SCALE GENOMIC DNA]</scope>
    <source>
        <strain evidence="1 2">LMG 29542</strain>
    </source>
</reference>
<keyword evidence="2" id="KW-1185">Reference proteome</keyword>
<name>A0A6J5F7I4_9BURK</name>
<sequence length="388" mass="42096">MTSSTRINLNSGQSNLEKLPPEFLQTISSKLSSPKDRIALANASKTLQRQLASEKSAAMRTLADLKAHDIHRSPTFKAVVTDKNTAFAKIMEEADKRDVSPLNSPKLGYRADIQQQQRNEIFINELTQHYPDLSIGILKFADGAGALMIANRSVKPDRPATLYVTAADASQTIRSSDIFKNQVPVSATLPEGHKIGNHNNAHTKFNVAIANGCHGKGAQYESDQGIPEQALNVRGYHEKHFKTTVHGAATALTRKGADIKEPAIFTMPMPGQSILLSQAIKTIASKFPVKHVVVHADRGPDERQIKELNKKREIPGARGFGAILGTIAGGIAISPLAVTSQNNSPDSDYSKADAMVRYAEAGRIAGKQLFSRSVKYDAPARDPLFSQS</sequence>
<accession>A0A6J5F7I4</accession>
<dbReference type="Proteomes" id="UP000494363">
    <property type="component" value="Unassembled WGS sequence"/>
</dbReference>
<evidence type="ECO:0000313" key="2">
    <source>
        <dbReference type="Proteomes" id="UP000494363"/>
    </source>
</evidence>
<dbReference type="EMBL" id="CADIKH010000079">
    <property type="protein sequence ID" value="CAB3773572.1"/>
    <property type="molecule type" value="Genomic_DNA"/>
</dbReference>
<protein>
    <submittedName>
        <fullName evidence="1">Uncharacterized protein</fullName>
    </submittedName>
</protein>
<organism evidence="1 2">
    <name type="scientific">Paraburkholderia humisilvae</name>
    <dbReference type="NCBI Taxonomy" id="627669"/>
    <lineage>
        <taxon>Bacteria</taxon>
        <taxon>Pseudomonadati</taxon>
        <taxon>Pseudomonadota</taxon>
        <taxon>Betaproteobacteria</taxon>
        <taxon>Burkholderiales</taxon>
        <taxon>Burkholderiaceae</taxon>
        <taxon>Paraburkholderia</taxon>
    </lineage>
</organism>
<proteinExistence type="predicted"/>
<gene>
    <name evidence="1" type="ORF">LMG29542_07326</name>
</gene>
<evidence type="ECO:0000313" key="1">
    <source>
        <dbReference type="EMBL" id="CAB3773572.1"/>
    </source>
</evidence>
<dbReference type="AlphaFoldDB" id="A0A6J5F7I4"/>